<accession>A0A1A6FZG1</accession>
<sequence>MWEGTSASKGATAVKRLTNGAIDAIQVAASPLTIPLRAVWVMNPSSGKQLSFLLSRRPSLDIPALRMVKTAKQPQEKQRRAAEPRPTGINQEHSGQKKKASMDTTLIRRRP</sequence>
<comment type="caution">
    <text evidence="2">The sequence shown here is derived from an EMBL/GenBank/DDBJ whole genome shotgun (WGS) entry which is preliminary data.</text>
</comment>
<protein>
    <submittedName>
        <fullName evidence="2">Uncharacterized protein</fullName>
    </submittedName>
</protein>
<evidence type="ECO:0000256" key="1">
    <source>
        <dbReference type="SAM" id="MobiDB-lite"/>
    </source>
</evidence>
<proteinExistence type="predicted"/>
<feature type="region of interest" description="Disordered" evidence="1">
    <location>
        <begin position="67"/>
        <end position="111"/>
    </location>
</feature>
<feature type="compositionally biased region" description="Basic and acidic residues" evidence="1">
    <location>
        <begin position="74"/>
        <end position="83"/>
    </location>
</feature>
<dbReference type="AlphaFoldDB" id="A0A1A6FZG1"/>
<name>A0A1A6FZG1_NEOLE</name>
<dbReference type="EMBL" id="LZPO01108211">
    <property type="protein sequence ID" value="OBS59318.1"/>
    <property type="molecule type" value="Genomic_DNA"/>
</dbReference>
<evidence type="ECO:0000313" key="3">
    <source>
        <dbReference type="Proteomes" id="UP000092124"/>
    </source>
</evidence>
<reference evidence="2 3" key="1">
    <citation type="submission" date="2016-06" db="EMBL/GenBank/DDBJ databases">
        <title>The Draft Genome Sequence and Annotation of the Desert Woodrat Neotoma lepida.</title>
        <authorList>
            <person name="Campbell M."/>
            <person name="Oakeson K.F."/>
            <person name="Yandell M."/>
            <person name="Halpert J.R."/>
            <person name="Dearing D."/>
        </authorList>
    </citation>
    <scope>NUCLEOTIDE SEQUENCE [LARGE SCALE GENOMIC DNA]</scope>
    <source>
        <strain evidence="2">417</strain>
        <tissue evidence="2">Liver</tissue>
    </source>
</reference>
<evidence type="ECO:0000313" key="2">
    <source>
        <dbReference type="EMBL" id="OBS59318.1"/>
    </source>
</evidence>
<dbReference type="Proteomes" id="UP000092124">
    <property type="component" value="Unassembled WGS sequence"/>
</dbReference>
<organism evidence="2 3">
    <name type="scientific">Neotoma lepida</name>
    <name type="common">Desert woodrat</name>
    <dbReference type="NCBI Taxonomy" id="56216"/>
    <lineage>
        <taxon>Eukaryota</taxon>
        <taxon>Metazoa</taxon>
        <taxon>Chordata</taxon>
        <taxon>Craniata</taxon>
        <taxon>Vertebrata</taxon>
        <taxon>Euteleostomi</taxon>
        <taxon>Mammalia</taxon>
        <taxon>Eutheria</taxon>
        <taxon>Euarchontoglires</taxon>
        <taxon>Glires</taxon>
        <taxon>Rodentia</taxon>
        <taxon>Myomorpha</taxon>
        <taxon>Muroidea</taxon>
        <taxon>Cricetidae</taxon>
        <taxon>Neotominae</taxon>
        <taxon>Neotoma</taxon>
    </lineage>
</organism>
<gene>
    <name evidence="2" type="ORF">A6R68_09557</name>
</gene>
<keyword evidence="3" id="KW-1185">Reference proteome</keyword>